<dbReference type="EMBL" id="QFBC01000007">
    <property type="protein sequence ID" value="PWE55105.1"/>
    <property type="molecule type" value="Genomic_DNA"/>
</dbReference>
<dbReference type="OrthoDB" id="9789980at2"/>
<evidence type="ECO:0008006" key="4">
    <source>
        <dbReference type="Google" id="ProtNLM"/>
    </source>
</evidence>
<accession>A0A2U2DP66</accession>
<dbReference type="Proteomes" id="UP000245252">
    <property type="component" value="Unassembled WGS sequence"/>
</dbReference>
<organism evidence="2 3">
    <name type="scientific">Metarhizobium album</name>
    <dbReference type="NCBI Taxonomy" id="2182425"/>
    <lineage>
        <taxon>Bacteria</taxon>
        <taxon>Pseudomonadati</taxon>
        <taxon>Pseudomonadota</taxon>
        <taxon>Alphaproteobacteria</taxon>
        <taxon>Hyphomicrobiales</taxon>
        <taxon>Rhizobiaceae</taxon>
        <taxon>Metarhizobium</taxon>
    </lineage>
</organism>
<keyword evidence="3" id="KW-1185">Reference proteome</keyword>
<name>A0A2U2DP66_9HYPH</name>
<evidence type="ECO:0000313" key="2">
    <source>
        <dbReference type="EMBL" id="PWE55105.1"/>
    </source>
</evidence>
<dbReference type="AlphaFoldDB" id="A0A2U2DP66"/>
<reference evidence="2 3" key="1">
    <citation type="submission" date="2018-05" db="EMBL/GenBank/DDBJ databases">
        <title>The draft genome of strain NS-104.</title>
        <authorList>
            <person name="Hang P."/>
            <person name="Jiang J."/>
        </authorList>
    </citation>
    <scope>NUCLEOTIDE SEQUENCE [LARGE SCALE GENOMIC DNA]</scope>
    <source>
        <strain evidence="2 3">NS-104</strain>
    </source>
</reference>
<dbReference type="Pfam" id="PF14025">
    <property type="entry name" value="DUF4241"/>
    <property type="match status" value="1"/>
</dbReference>
<dbReference type="InterPro" id="IPR025335">
    <property type="entry name" value="DUF4241"/>
</dbReference>
<feature type="signal peptide" evidence="1">
    <location>
        <begin position="1"/>
        <end position="26"/>
    </location>
</feature>
<evidence type="ECO:0000313" key="3">
    <source>
        <dbReference type="Proteomes" id="UP000245252"/>
    </source>
</evidence>
<proteinExistence type="predicted"/>
<sequence>MGSRLGKAVGALVCAAALQGPVSAMAADWDVHRIGRNFDLVNLDEAELARRSIKVLHLGKLELQSGRIVATDPLVQPERAPFERTVPPGDFPVTVYEAQGRVAAAVVRFGEGRPERWGLATVAGQKLGELKGDLFFGYGVDAGTGSFMDADTPALMQQRLEIEMKTRHNDDVNYYDHVLAADIDSATASVIHRPIEGKRGNVAVFTSGWGDGYYPTFWGLAASGRPLVLMTDFFVIENADGNREPANP</sequence>
<feature type="chain" id="PRO_5015526090" description="DUF4241 domain-containing protein" evidence="1">
    <location>
        <begin position="27"/>
        <end position="248"/>
    </location>
</feature>
<dbReference type="RefSeq" id="WP_109459403.1">
    <property type="nucleotide sequence ID" value="NZ_QFBC01000007.1"/>
</dbReference>
<gene>
    <name evidence="2" type="ORF">DEM27_16810</name>
</gene>
<comment type="caution">
    <text evidence="2">The sequence shown here is derived from an EMBL/GenBank/DDBJ whole genome shotgun (WGS) entry which is preliminary data.</text>
</comment>
<evidence type="ECO:0000256" key="1">
    <source>
        <dbReference type="SAM" id="SignalP"/>
    </source>
</evidence>
<keyword evidence="1" id="KW-0732">Signal</keyword>
<protein>
    <recommendedName>
        <fullName evidence="4">DUF4241 domain-containing protein</fullName>
    </recommendedName>
</protein>